<dbReference type="Gene3D" id="2.40.50.100">
    <property type="match status" value="1"/>
</dbReference>
<dbReference type="PROSITE" id="PS51257">
    <property type="entry name" value="PROKAR_LIPOPROTEIN"/>
    <property type="match status" value="1"/>
</dbReference>
<dbReference type="InterPro" id="IPR006143">
    <property type="entry name" value="RND_pump_MFP"/>
</dbReference>
<dbReference type="Pfam" id="PF25973">
    <property type="entry name" value="BSH_CzcB"/>
    <property type="match status" value="1"/>
</dbReference>
<evidence type="ECO:0000256" key="2">
    <source>
        <dbReference type="ARBA" id="ARBA00022448"/>
    </source>
</evidence>
<dbReference type="SUPFAM" id="SSF111369">
    <property type="entry name" value="HlyD-like secretion proteins"/>
    <property type="match status" value="1"/>
</dbReference>
<dbReference type="AlphaFoldDB" id="E6QV54"/>
<dbReference type="EMBL" id="CABR01000124">
    <property type="protein sequence ID" value="CBI11127.1"/>
    <property type="molecule type" value="Genomic_DNA"/>
</dbReference>
<name>E6QV54_9ZZZZ</name>
<sequence length="392" mass="42163">MGGNFHRVFNYVKNSTAPVRGILSGLVLISCIVSAKADEHGANNQAVSLTAAQMKFVVVEPVSIRNFSVNREAVGNTDYDQDTTAQVSSPYPGRIVAVMAKAGDNVRKGQTLFTIASPDLLQAESTLLTTAGVMKLSTAALQRAQALYAAQGMAQKDYQQAVSDQQSAEAAYKSAVNAVRIFGKSEAQINQIVSHRQIDAAMPVLSPLTGRVTARNAAVGTLVQPGGTPVPFVVSDLSSKWLLANVDESDLPLMRLGETVEAHLMAYPDQVFRGKVDNIAAAIDPNTHRITVRANLRDPQNLITPQMMATFTVLTGTVMHSPAVPYDGVVREGDGTMTVWVTTDKRHFYRRTVTLGMRQQGVNQILSGLKGGEWVATEGALFISNAYALDMK</sequence>
<evidence type="ECO:0000259" key="3">
    <source>
        <dbReference type="Pfam" id="PF25954"/>
    </source>
</evidence>
<evidence type="ECO:0000256" key="1">
    <source>
        <dbReference type="ARBA" id="ARBA00009477"/>
    </source>
</evidence>
<proteinExistence type="inferred from homology"/>
<organism evidence="6">
    <name type="scientific">mine drainage metagenome</name>
    <dbReference type="NCBI Taxonomy" id="410659"/>
    <lineage>
        <taxon>unclassified sequences</taxon>
        <taxon>metagenomes</taxon>
        <taxon>ecological metagenomes</taxon>
    </lineage>
</organism>
<dbReference type="GO" id="GO:0022857">
    <property type="term" value="F:transmembrane transporter activity"/>
    <property type="evidence" value="ECO:0007669"/>
    <property type="project" value="InterPro"/>
</dbReference>
<feature type="domain" description="Multidrug resistance protein MdtA-like C-terminal permuted SH3" evidence="4">
    <location>
        <begin position="324"/>
        <end position="380"/>
    </location>
</feature>
<dbReference type="NCBIfam" id="TIGR01730">
    <property type="entry name" value="RND_mfp"/>
    <property type="match status" value="1"/>
</dbReference>
<evidence type="ECO:0000259" key="5">
    <source>
        <dbReference type="Pfam" id="PF25973"/>
    </source>
</evidence>
<accession>E6QV54</accession>
<dbReference type="Gene3D" id="2.40.30.170">
    <property type="match status" value="1"/>
</dbReference>
<dbReference type="Pfam" id="PF25954">
    <property type="entry name" value="Beta-barrel_RND_2"/>
    <property type="match status" value="1"/>
</dbReference>
<evidence type="ECO:0000259" key="4">
    <source>
        <dbReference type="Pfam" id="PF25967"/>
    </source>
</evidence>
<dbReference type="PANTHER" id="PTHR30097:SF16">
    <property type="entry name" value="CATION EFFLUX SYSTEM (CZCB-LIKE)"/>
    <property type="match status" value="1"/>
</dbReference>
<feature type="domain" description="CzcB-like barrel-sandwich hybrid" evidence="5">
    <location>
        <begin position="84"/>
        <end position="225"/>
    </location>
</feature>
<dbReference type="PANTHER" id="PTHR30097">
    <property type="entry name" value="CATION EFFLUX SYSTEM PROTEIN CUSB"/>
    <property type="match status" value="1"/>
</dbReference>
<dbReference type="Gene3D" id="2.40.420.20">
    <property type="match status" value="1"/>
</dbReference>
<dbReference type="InterPro" id="IPR051909">
    <property type="entry name" value="MFP_Cation_Efflux"/>
</dbReference>
<dbReference type="InterPro" id="IPR058627">
    <property type="entry name" value="MdtA-like_C"/>
</dbReference>
<dbReference type="InterPro" id="IPR058792">
    <property type="entry name" value="Beta-barrel_RND_2"/>
</dbReference>
<protein>
    <submittedName>
        <fullName evidence="6">Efflux transporter, RND family, MFP subunit</fullName>
    </submittedName>
</protein>
<dbReference type="FunFam" id="2.40.30.170:FF:000010">
    <property type="entry name" value="Efflux RND transporter periplasmic adaptor subunit"/>
    <property type="match status" value="1"/>
</dbReference>
<feature type="domain" description="CusB-like beta-barrel" evidence="3">
    <location>
        <begin position="241"/>
        <end position="313"/>
    </location>
</feature>
<dbReference type="Pfam" id="PF25967">
    <property type="entry name" value="RND-MFP_C"/>
    <property type="match status" value="1"/>
</dbReference>
<reference evidence="6" key="1">
    <citation type="submission" date="2009-10" db="EMBL/GenBank/DDBJ databases">
        <title>Diversity of trophic interactions inside an arsenic-rich microbial ecosystem.</title>
        <authorList>
            <person name="Bertin P.N."/>
            <person name="Heinrich-Salmeron A."/>
            <person name="Pelletier E."/>
            <person name="Goulhen-Chollet F."/>
            <person name="Arsene-Ploetze F."/>
            <person name="Gallien S."/>
            <person name="Calteau A."/>
            <person name="Vallenet D."/>
            <person name="Casiot C."/>
            <person name="Chane-Woon-Ming B."/>
            <person name="Giloteaux L."/>
            <person name="Barakat M."/>
            <person name="Bonnefoy V."/>
            <person name="Bruneel O."/>
            <person name="Chandler M."/>
            <person name="Cleiss J."/>
            <person name="Duran R."/>
            <person name="Elbaz-Poulichet F."/>
            <person name="Fonknechten N."/>
            <person name="Lauga B."/>
            <person name="Mornico D."/>
            <person name="Ortet P."/>
            <person name="Schaeffer C."/>
            <person name="Siguier P."/>
            <person name="Alexander Thil Smith A."/>
            <person name="Van Dorsselaer A."/>
            <person name="Weissenbach J."/>
            <person name="Medigue C."/>
            <person name="Le Paslier D."/>
        </authorList>
    </citation>
    <scope>NUCLEOTIDE SEQUENCE</scope>
</reference>
<comment type="caution">
    <text evidence="6">The sequence shown here is derived from an EMBL/GenBank/DDBJ whole genome shotgun (WGS) entry which is preliminary data.</text>
</comment>
<dbReference type="GO" id="GO:0016020">
    <property type="term" value="C:membrane"/>
    <property type="evidence" value="ECO:0007669"/>
    <property type="project" value="InterPro"/>
</dbReference>
<gene>
    <name evidence="6" type="ORF">CARN7_1939</name>
</gene>
<dbReference type="InterPro" id="IPR058647">
    <property type="entry name" value="BSH_CzcB-like"/>
</dbReference>
<evidence type="ECO:0000313" key="6">
    <source>
        <dbReference type="EMBL" id="CBI11127.1"/>
    </source>
</evidence>
<comment type="similarity">
    <text evidence="1">Belongs to the membrane fusion protein (MFP) (TC 8.A.1) family.</text>
</comment>
<keyword evidence="2" id="KW-0813">Transport</keyword>